<dbReference type="AlphaFoldDB" id="A0A6G8ATA6"/>
<dbReference type="InterPro" id="IPR010982">
    <property type="entry name" value="Lambda_DNA-bd_dom_sf"/>
</dbReference>
<dbReference type="KEGG" id="vhy:G7082_07290"/>
<dbReference type="EMBL" id="CP049887">
    <property type="protein sequence ID" value="QIL48308.1"/>
    <property type="molecule type" value="Genomic_DNA"/>
</dbReference>
<dbReference type="InterPro" id="IPR001387">
    <property type="entry name" value="Cro/C1-type_HTH"/>
</dbReference>
<feature type="transmembrane region" description="Helical" evidence="2">
    <location>
        <begin position="108"/>
        <end position="127"/>
    </location>
</feature>
<proteinExistence type="predicted"/>
<dbReference type="SUPFAM" id="SSF47413">
    <property type="entry name" value="lambda repressor-like DNA-binding domains"/>
    <property type="match status" value="1"/>
</dbReference>
<dbReference type="CDD" id="cd00093">
    <property type="entry name" value="HTH_XRE"/>
    <property type="match status" value="1"/>
</dbReference>
<name>A0A6G8ATA6_9ENTE</name>
<evidence type="ECO:0000313" key="4">
    <source>
        <dbReference type="EMBL" id="QIL48308.1"/>
    </source>
</evidence>
<keyword evidence="2" id="KW-0472">Membrane</keyword>
<dbReference type="RefSeq" id="WP_166034455.1">
    <property type="nucleotide sequence ID" value="NZ_CP049887.1"/>
</dbReference>
<protein>
    <submittedName>
        <fullName evidence="4">Helix-turn-helix transcriptional regulator</fullName>
    </submittedName>
</protein>
<organism evidence="4 5">
    <name type="scientific">Vagococcus hydrophili</name>
    <dbReference type="NCBI Taxonomy" id="2714947"/>
    <lineage>
        <taxon>Bacteria</taxon>
        <taxon>Bacillati</taxon>
        <taxon>Bacillota</taxon>
        <taxon>Bacilli</taxon>
        <taxon>Lactobacillales</taxon>
        <taxon>Enterococcaceae</taxon>
        <taxon>Vagococcus</taxon>
    </lineage>
</organism>
<dbReference type="PANTHER" id="PTHR46558">
    <property type="entry name" value="TRACRIPTIONAL REGULATORY PROTEIN-RELATED-RELATED"/>
    <property type="match status" value="1"/>
</dbReference>
<dbReference type="PANTHER" id="PTHR46558:SF15">
    <property type="entry name" value="HELIX-TURN-HELIX DOMAIN PROTEIN"/>
    <property type="match status" value="1"/>
</dbReference>
<dbReference type="Pfam" id="PF01381">
    <property type="entry name" value="HTH_3"/>
    <property type="match status" value="1"/>
</dbReference>
<keyword evidence="1" id="KW-0238">DNA-binding</keyword>
<evidence type="ECO:0000259" key="3">
    <source>
        <dbReference type="PROSITE" id="PS50943"/>
    </source>
</evidence>
<accession>A0A6G8ATA6</accession>
<feature type="domain" description="HTH cro/C1-type" evidence="3">
    <location>
        <begin position="7"/>
        <end position="61"/>
    </location>
</feature>
<dbReference type="PROSITE" id="PS50943">
    <property type="entry name" value="HTH_CROC1"/>
    <property type="match status" value="1"/>
</dbReference>
<dbReference type="SMART" id="SM00530">
    <property type="entry name" value="HTH_XRE"/>
    <property type="match status" value="1"/>
</dbReference>
<dbReference type="Proteomes" id="UP000501747">
    <property type="component" value="Chromosome"/>
</dbReference>
<evidence type="ECO:0000313" key="5">
    <source>
        <dbReference type="Proteomes" id="UP000501747"/>
    </source>
</evidence>
<evidence type="ECO:0000256" key="2">
    <source>
        <dbReference type="SAM" id="Phobius"/>
    </source>
</evidence>
<feature type="transmembrane region" description="Helical" evidence="2">
    <location>
        <begin position="168"/>
        <end position="189"/>
    </location>
</feature>
<gene>
    <name evidence="4" type="ORF">G7082_07290</name>
</gene>
<reference evidence="4 5" key="1">
    <citation type="submission" date="2020-03" db="EMBL/GenBank/DDBJ databases">
        <title>Vagococcus sp. nov., isolated from beetles.</title>
        <authorList>
            <person name="Hyun D.-W."/>
            <person name="Bae J.-W."/>
        </authorList>
    </citation>
    <scope>NUCLEOTIDE SEQUENCE [LARGE SCALE GENOMIC DNA]</scope>
    <source>
        <strain evidence="4 5">HDW17B</strain>
    </source>
</reference>
<feature type="transmembrane region" description="Helical" evidence="2">
    <location>
        <begin position="81"/>
        <end position="102"/>
    </location>
</feature>
<dbReference type="Gene3D" id="1.10.260.40">
    <property type="entry name" value="lambda repressor-like DNA-binding domains"/>
    <property type="match status" value="1"/>
</dbReference>
<evidence type="ECO:0000256" key="1">
    <source>
        <dbReference type="ARBA" id="ARBA00023125"/>
    </source>
</evidence>
<keyword evidence="2" id="KW-0812">Transmembrane</keyword>
<sequence length="190" mass="22183">MNLNNQIKKYREQKGYSQEVLAEKIYVSRQTISNWETGKSYPDIHNILLLSTLFNVSLDELVKGDVEMMKRKISNKKLDQLAWVMIVFIGLAAISVGVIFNYLDDSMWLLLIPFCLWLVGMITALKLEKIKKKEDIKTYREIIAFYEGGDLAKIRGKRDKKKDFWEKNLIVIVFVLIVVVIMLLSIWLFS</sequence>
<dbReference type="GO" id="GO:0003677">
    <property type="term" value="F:DNA binding"/>
    <property type="evidence" value="ECO:0007669"/>
    <property type="project" value="UniProtKB-KW"/>
</dbReference>
<keyword evidence="5" id="KW-1185">Reference proteome</keyword>
<keyword evidence="2" id="KW-1133">Transmembrane helix</keyword>